<evidence type="ECO:0000256" key="1">
    <source>
        <dbReference type="ARBA" id="ARBA00004911"/>
    </source>
</evidence>
<name>B9H0H8_POPTR</name>
<dbReference type="STRING" id="3694.B9H0H8"/>
<dbReference type="eggNOG" id="KOG0103">
    <property type="taxonomic scope" value="Eukaryota"/>
</dbReference>
<dbReference type="HOGENOM" id="CLU_2125347_0_0_1"/>
<protein>
    <submittedName>
        <fullName evidence="5">Uncharacterized protein</fullName>
    </submittedName>
</protein>
<evidence type="ECO:0000256" key="2">
    <source>
        <dbReference type="ARBA" id="ARBA00008466"/>
    </source>
</evidence>
<dbReference type="SUPFAM" id="SSF56276">
    <property type="entry name" value="S-adenosylmethionine decarboxylase"/>
    <property type="match status" value="1"/>
</dbReference>
<evidence type="ECO:0000256" key="3">
    <source>
        <dbReference type="ARBA" id="ARBA00023066"/>
    </source>
</evidence>
<dbReference type="AlphaFoldDB" id="B9H0H8"/>
<dbReference type="GO" id="GO:0008295">
    <property type="term" value="P:spermidine biosynthetic process"/>
    <property type="evidence" value="ECO:0007669"/>
    <property type="project" value="UniProtKB-KW"/>
</dbReference>
<dbReference type="InterPro" id="IPR016067">
    <property type="entry name" value="S-AdoMet_deCO2ase_core"/>
</dbReference>
<dbReference type="Proteomes" id="UP000006729">
    <property type="component" value="Chromosome 4"/>
</dbReference>
<dbReference type="EMBL" id="CM009293">
    <property type="protein sequence ID" value="PNT40773.1"/>
    <property type="molecule type" value="Genomic_DNA"/>
</dbReference>
<dbReference type="UniPathway" id="UPA00331">
    <property type="reaction ID" value="UER00451"/>
</dbReference>
<dbReference type="InParanoid" id="B9H0H8"/>
<gene>
    <name evidence="5" type="ORF">POPTR_004G117400</name>
</gene>
<dbReference type="InterPro" id="IPR048283">
    <property type="entry name" value="AdoMetDC-like"/>
</dbReference>
<keyword evidence="6" id="KW-1185">Reference proteome</keyword>
<dbReference type="Pfam" id="PF01536">
    <property type="entry name" value="SAM_decarbox"/>
    <property type="match status" value="1"/>
</dbReference>
<dbReference type="GO" id="GO:0004014">
    <property type="term" value="F:adenosylmethionine decarboxylase activity"/>
    <property type="evidence" value="ECO:0007669"/>
    <property type="project" value="InterPro"/>
</dbReference>
<evidence type="ECO:0000256" key="4">
    <source>
        <dbReference type="ARBA" id="ARBA00023115"/>
    </source>
</evidence>
<proteinExistence type="inferred from homology"/>
<keyword evidence="4" id="KW-0620">Polyamine biosynthesis</keyword>
<evidence type="ECO:0000313" key="5">
    <source>
        <dbReference type="EMBL" id="PNT40773.1"/>
    </source>
</evidence>
<comment type="similarity">
    <text evidence="2">Belongs to the eukaryotic AdoMetDC family.</text>
</comment>
<reference evidence="5 6" key="1">
    <citation type="journal article" date="2006" name="Science">
        <title>The genome of black cottonwood, Populus trichocarpa (Torr. &amp; Gray).</title>
        <authorList>
            <person name="Tuskan G.A."/>
            <person name="Difazio S."/>
            <person name="Jansson S."/>
            <person name="Bohlmann J."/>
            <person name="Grigoriev I."/>
            <person name="Hellsten U."/>
            <person name="Putnam N."/>
            <person name="Ralph S."/>
            <person name="Rombauts S."/>
            <person name="Salamov A."/>
            <person name="Schein J."/>
            <person name="Sterck L."/>
            <person name="Aerts A."/>
            <person name="Bhalerao R.R."/>
            <person name="Bhalerao R.P."/>
            <person name="Blaudez D."/>
            <person name="Boerjan W."/>
            <person name="Brun A."/>
            <person name="Brunner A."/>
            <person name="Busov V."/>
            <person name="Campbell M."/>
            <person name="Carlson J."/>
            <person name="Chalot M."/>
            <person name="Chapman J."/>
            <person name="Chen G.L."/>
            <person name="Cooper D."/>
            <person name="Coutinho P.M."/>
            <person name="Couturier J."/>
            <person name="Covert S."/>
            <person name="Cronk Q."/>
            <person name="Cunningham R."/>
            <person name="Davis J."/>
            <person name="Degroeve S."/>
            <person name="Dejardin A."/>
            <person name="Depamphilis C."/>
            <person name="Detter J."/>
            <person name="Dirks B."/>
            <person name="Dubchak I."/>
            <person name="Duplessis S."/>
            <person name="Ehlting J."/>
            <person name="Ellis B."/>
            <person name="Gendler K."/>
            <person name="Goodstein D."/>
            <person name="Gribskov M."/>
            <person name="Grimwood J."/>
            <person name="Groover A."/>
            <person name="Gunter L."/>
            <person name="Hamberger B."/>
            <person name="Heinze B."/>
            <person name="Helariutta Y."/>
            <person name="Henrissat B."/>
            <person name="Holligan D."/>
            <person name="Holt R."/>
            <person name="Huang W."/>
            <person name="Islam-Faridi N."/>
            <person name="Jones S."/>
            <person name="Jones-Rhoades M."/>
            <person name="Jorgensen R."/>
            <person name="Joshi C."/>
            <person name="Kangasjarvi J."/>
            <person name="Karlsson J."/>
            <person name="Kelleher C."/>
            <person name="Kirkpatrick R."/>
            <person name="Kirst M."/>
            <person name="Kohler A."/>
            <person name="Kalluri U."/>
            <person name="Larimer F."/>
            <person name="Leebens-Mack J."/>
            <person name="Leple J.C."/>
            <person name="Locascio P."/>
            <person name="Lou Y."/>
            <person name="Lucas S."/>
            <person name="Martin F."/>
            <person name="Montanini B."/>
            <person name="Napoli C."/>
            <person name="Nelson D.R."/>
            <person name="Nelson C."/>
            <person name="Nieminen K."/>
            <person name="Nilsson O."/>
            <person name="Pereda V."/>
            <person name="Peter G."/>
            <person name="Philippe R."/>
            <person name="Pilate G."/>
            <person name="Poliakov A."/>
            <person name="Razumovskaya J."/>
            <person name="Richardson P."/>
            <person name="Rinaldi C."/>
            <person name="Ritland K."/>
            <person name="Rouze P."/>
            <person name="Ryaboy D."/>
            <person name="Schmutz J."/>
            <person name="Schrader J."/>
            <person name="Segerman B."/>
            <person name="Shin H."/>
            <person name="Siddiqui A."/>
            <person name="Sterky F."/>
            <person name="Terry A."/>
            <person name="Tsai C.J."/>
            <person name="Uberbacher E."/>
            <person name="Unneberg P."/>
            <person name="Vahala J."/>
            <person name="Wall K."/>
            <person name="Wessler S."/>
            <person name="Yang G."/>
            <person name="Yin T."/>
            <person name="Douglas C."/>
            <person name="Marra M."/>
            <person name="Sandberg G."/>
            <person name="Van de Peer Y."/>
            <person name="Rokhsar D."/>
        </authorList>
    </citation>
    <scope>NUCLEOTIDE SEQUENCE [LARGE SCALE GENOMIC DNA]</scope>
    <source>
        <strain evidence="6">cv. Nisqually</strain>
    </source>
</reference>
<sequence>MHPLYLMYETITTTLVYGICKMDLSENNLLNIAFIDVGHVKIDFDKAMFQQFTFKFKKESHIHFTLEDGFIFVSFEGARYNLKDVILNQLVDRVLACFQPTKFFIDVHDDVAGE</sequence>
<accession>B9H0H8</accession>
<keyword evidence="3" id="KW-0745">Spermidine biosynthesis</keyword>
<evidence type="ECO:0000313" key="6">
    <source>
        <dbReference type="Proteomes" id="UP000006729"/>
    </source>
</evidence>
<organism evidence="5 6">
    <name type="scientific">Populus trichocarpa</name>
    <name type="common">Western balsam poplar</name>
    <name type="synonym">Populus balsamifera subsp. trichocarpa</name>
    <dbReference type="NCBI Taxonomy" id="3694"/>
    <lineage>
        <taxon>Eukaryota</taxon>
        <taxon>Viridiplantae</taxon>
        <taxon>Streptophyta</taxon>
        <taxon>Embryophyta</taxon>
        <taxon>Tracheophyta</taxon>
        <taxon>Spermatophyta</taxon>
        <taxon>Magnoliopsida</taxon>
        <taxon>eudicotyledons</taxon>
        <taxon>Gunneridae</taxon>
        <taxon>Pentapetalae</taxon>
        <taxon>rosids</taxon>
        <taxon>fabids</taxon>
        <taxon>Malpighiales</taxon>
        <taxon>Salicaceae</taxon>
        <taxon>Saliceae</taxon>
        <taxon>Populus</taxon>
    </lineage>
</organism>
<comment type="pathway">
    <text evidence="1">Amine and polyamine biosynthesis; S-adenosylmethioninamine biosynthesis; S-adenosylmethioninamine from S-adenosyl-L-methionine: step 1/1.</text>
</comment>
<dbReference type="Gene3D" id="3.60.90.10">
    <property type="entry name" value="S-adenosylmethionine decarboxylase"/>
    <property type="match status" value="1"/>
</dbReference>